<evidence type="ECO:0000313" key="2">
    <source>
        <dbReference type="EMBL" id="SAL06834.1"/>
    </source>
</evidence>
<dbReference type="EMBL" id="FCOX02000139">
    <property type="protein sequence ID" value="SAL06834.1"/>
    <property type="molecule type" value="Genomic_DNA"/>
</dbReference>
<dbReference type="AlphaFoldDB" id="A0A158EJ45"/>
<reference evidence="2" key="1">
    <citation type="submission" date="2016-01" db="EMBL/GenBank/DDBJ databases">
        <authorList>
            <person name="Peeters C."/>
        </authorList>
    </citation>
    <scope>NUCLEOTIDE SEQUENCE</scope>
    <source>
        <strain evidence="2">LMG 29321</strain>
    </source>
</reference>
<sequence>MAASKPGIAAPLNGKRSGRHPLGPMPARRPSSSKPRARIGDTVTTERRHYFSSLPRDVARVAHAVRSHWAIENGVGTVVSTWPSAKTRVVSALRTLHRSVSIRLAAQAKNRCAAGNACSCCHARLVGPLKLLCRMCSSTRCRTPRCASAWATRAGGGAPVQRGAINHRNRDVRARAAVFCGSVEGPSKGCRGAARRALAVYNSAHT</sequence>
<feature type="compositionally biased region" description="Low complexity" evidence="1">
    <location>
        <begin position="25"/>
        <end position="34"/>
    </location>
</feature>
<gene>
    <name evidence="2" type="ORF">AWB78_08272</name>
</gene>
<dbReference type="Proteomes" id="UP000071859">
    <property type="component" value="Unassembled WGS sequence"/>
</dbReference>
<evidence type="ECO:0000313" key="3">
    <source>
        <dbReference type="Proteomes" id="UP000071859"/>
    </source>
</evidence>
<name>A0A158EJ45_9BURK</name>
<keyword evidence="3" id="KW-1185">Reference proteome</keyword>
<accession>A0A158EJ45</accession>
<protein>
    <submittedName>
        <fullName evidence="2">Uncharacterized protein</fullName>
    </submittedName>
</protein>
<proteinExistence type="predicted"/>
<comment type="caution">
    <text evidence="2">The sequence shown here is derived from an EMBL/GenBank/DDBJ whole genome shotgun (WGS) entry which is preliminary data.</text>
</comment>
<feature type="region of interest" description="Disordered" evidence="1">
    <location>
        <begin position="1"/>
        <end position="39"/>
    </location>
</feature>
<organism evidence="2 3">
    <name type="scientific">Caballeronia calidae</name>
    <dbReference type="NCBI Taxonomy" id="1777139"/>
    <lineage>
        <taxon>Bacteria</taxon>
        <taxon>Pseudomonadati</taxon>
        <taxon>Pseudomonadota</taxon>
        <taxon>Betaproteobacteria</taxon>
        <taxon>Burkholderiales</taxon>
        <taxon>Burkholderiaceae</taxon>
        <taxon>Caballeronia</taxon>
    </lineage>
</organism>
<evidence type="ECO:0000256" key="1">
    <source>
        <dbReference type="SAM" id="MobiDB-lite"/>
    </source>
</evidence>